<dbReference type="WBParaSite" id="ACRNAN_scaffold2703.g27436.t1">
    <property type="protein sequence ID" value="ACRNAN_scaffold2703.g27436.t1"/>
    <property type="gene ID" value="ACRNAN_scaffold2703.g27436"/>
</dbReference>
<name>A0A914DIH5_9BILA</name>
<comment type="subcellular location">
    <subcellularLocation>
        <location evidence="1">Cytoplasm</location>
    </subcellularLocation>
</comment>
<dbReference type="AlphaFoldDB" id="A0A914DIH5"/>
<evidence type="ECO:0000259" key="3">
    <source>
        <dbReference type="Pfam" id="PF13086"/>
    </source>
</evidence>
<dbReference type="GO" id="GO:0004386">
    <property type="term" value="F:helicase activity"/>
    <property type="evidence" value="ECO:0007669"/>
    <property type="project" value="InterPro"/>
</dbReference>
<sequence length="77" mass="8378">MPRGHFSHIIIDEAGQATEYDTWIPLGGLVGPNTKVVLSGDPKQLAPVVMVNLSKDYGSDISMLKRLSEMACYKNDG</sequence>
<dbReference type="GO" id="GO:0005737">
    <property type="term" value="C:cytoplasm"/>
    <property type="evidence" value="ECO:0007669"/>
    <property type="project" value="UniProtKB-SubCell"/>
</dbReference>
<evidence type="ECO:0000256" key="2">
    <source>
        <dbReference type="ARBA" id="ARBA00022490"/>
    </source>
</evidence>
<dbReference type="Pfam" id="PF13086">
    <property type="entry name" value="AAA_11"/>
    <property type="match status" value="1"/>
</dbReference>
<dbReference type="PANTHER" id="PTHR45418:SF1">
    <property type="entry name" value="CANCER_TESTIS ANTIGEN 55"/>
    <property type="match status" value="1"/>
</dbReference>
<dbReference type="Proteomes" id="UP000887540">
    <property type="component" value="Unplaced"/>
</dbReference>
<accession>A0A914DIH5</accession>
<keyword evidence="2" id="KW-0963">Cytoplasm</keyword>
<dbReference type="PANTHER" id="PTHR45418">
    <property type="entry name" value="CANCER/TESTIS ANTIGEN 55"/>
    <property type="match status" value="1"/>
</dbReference>
<evidence type="ECO:0000313" key="5">
    <source>
        <dbReference type="WBParaSite" id="ACRNAN_scaffold2703.g27436.t1"/>
    </source>
</evidence>
<organism evidence="4 5">
    <name type="scientific">Acrobeloides nanus</name>
    <dbReference type="NCBI Taxonomy" id="290746"/>
    <lineage>
        <taxon>Eukaryota</taxon>
        <taxon>Metazoa</taxon>
        <taxon>Ecdysozoa</taxon>
        <taxon>Nematoda</taxon>
        <taxon>Chromadorea</taxon>
        <taxon>Rhabditida</taxon>
        <taxon>Tylenchina</taxon>
        <taxon>Cephalobomorpha</taxon>
        <taxon>Cephaloboidea</taxon>
        <taxon>Cephalobidae</taxon>
        <taxon>Acrobeloides</taxon>
    </lineage>
</organism>
<protein>
    <submittedName>
        <fullName evidence="5">DNA2/NAM7 helicase helicase domain-containing protein</fullName>
    </submittedName>
</protein>
<dbReference type="SUPFAM" id="SSF52540">
    <property type="entry name" value="P-loop containing nucleoside triphosphate hydrolases"/>
    <property type="match status" value="1"/>
</dbReference>
<dbReference type="Gene3D" id="3.40.50.300">
    <property type="entry name" value="P-loop containing nucleotide triphosphate hydrolases"/>
    <property type="match status" value="1"/>
</dbReference>
<dbReference type="InterPro" id="IPR027417">
    <property type="entry name" value="P-loop_NTPase"/>
</dbReference>
<proteinExistence type="predicted"/>
<reference evidence="5" key="1">
    <citation type="submission" date="2022-11" db="UniProtKB">
        <authorList>
            <consortium name="WormBaseParasite"/>
        </authorList>
    </citation>
    <scope>IDENTIFICATION</scope>
</reference>
<evidence type="ECO:0000256" key="1">
    <source>
        <dbReference type="ARBA" id="ARBA00004496"/>
    </source>
</evidence>
<keyword evidence="4" id="KW-1185">Reference proteome</keyword>
<feature type="domain" description="DNA2/NAM7 helicase helicase" evidence="3">
    <location>
        <begin position="5"/>
        <end position="50"/>
    </location>
</feature>
<evidence type="ECO:0000313" key="4">
    <source>
        <dbReference type="Proteomes" id="UP000887540"/>
    </source>
</evidence>
<dbReference type="InterPro" id="IPR041677">
    <property type="entry name" value="DNA2/NAM7_AAA_11"/>
</dbReference>